<reference evidence="4" key="1">
    <citation type="submission" date="2019-11" db="EMBL/GenBank/DDBJ databases">
        <authorList>
            <person name="Feng L."/>
        </authorList>
    </citation>
    <scope>NUCLEOTIDE SEQUENCE</scope>
    <source>
        <strain evidence="4">AvaginalisLFYP127</strain>
    </source>
</reference>
<accession>A0A6N2SJI8</accession>
<evidence type="ECO:0000313" key="4">
    <source>
        <dbReference type="EMBL" id="VYS92301.1"/>
    </source>
</evidence>
<dbReference type="Pfam" id="PF00293">
    <property type="entry name" value="NUDIX"/>
    <property type="match status" value="1"/>
</dbReference>
<dbReference type="PANTHER" id="PTHR43046:SF14">
    <property type="entry name" value="MUTT_NUDIX FAMILY PROTEIN"/>
    <property type="match status" value="1"/>
</dbReference>
<gene>
    <name evidence="4" type="primary">mutX</name>
    <name evidence="4" type="ORF">AVLFYP127_00235</name>
</gene>
<evidence type="ECO:0000259" key="3">
    <source>
        <dbReference type="PROSITE" id="PS51462"/>
    </source>
</evidence>
<dbReference type="GO" id="GO:0035539">
    <property type="term" value="F:8-oxo-7,8-dihydrodeoxyguanosine triphosphate pyrophosphatase activity"/>
    <property type="evidence" value="ECO:0007669"/>
    <property type="project" value="UniProtKB-EC"/>
</dbReference>
<evidence type="ECO:0000256" key="2">
    <source>
        <dbReference type="ARBA" id="ARBA00022801"/>
    </source>
</evidence>
<dbReference type="SUPFAM" id="SSF55811">
    <property type="entry name" value="Nudix"/>
    <property type="match status" value="1"/>
</dbReference>
<proteinExistence type="predicted"/>
<evidence type="ECO:0000256" key="1">
    <source>
        <dbReference type="ARBA" id="ARBA00001946"/>
    </source>
</evidence>
<name>A0A6N2SJI8_9FIRM</name>
<dbReference type="AlphaFoldDB" id="A0A6N2SJI8"/>
<dbReference type="RefSeq" id="WP_070605938.1">
    <property type="nucleotide sequence ID" value="NZ_CACRSW010000012.1"/>
</dbReference>
<dbReference type="EMBL" id="CACRSW010000012">
    <property type="protein sequence ID" value="VYS92301.1"/>
    <property type="molecule type" value="Genomic_DNA"/>
</dbReference>
<keyword evidence="2 4" id="KW-0378">Hydrolase</keyword>
<feature type="domain" description="Nudix hydrolase" evidence="3">
    <location>
        <begin position="1"/>
        <end position="134"/>
    </location>
</feature>
<dbReference type="EC" id="3.6.1.55" evidence="4"/>
<dbReference type="InterPro" id="IPR000086">
    <property type="entry name" value="NUDIX_hydrolase_dom"/>
</dbReference>
<dbReference type="CDD" id="cd18875">
    <property type="entry name" value="NUDIX_Hydrolase"/>
    <property type="match status" value="1"/>
</dbReference>
<comment type="cofactor">
    <cofactor evidence="1">
        <name>Mg(2+)</name>
        <dbReference type="ChEBI" id="CHEBI:18420"/>
    </cofactor>
</comment>
<dbReference type="Gene3D" id="3.90.79.10">
    <property type="entry name" value="Nucleoside Triphosphate Pyrophosphohydrolase"/>
    <property type="match status" value="1"/>
</dbReference>
<dbReference type="InterPro" id="IPR015797">
    <property type="entry name" value="NUDIX_hydrolase-like_dom_sf"/>
</dbReference>
<sequence>MKIVLMNMVKIYDEKNNKVLVLDKKKKYGWEGLTFPGGKVEKNESFENSVIREAKEETNLDIKNPKLLGIITWAFTNDDGEFQKDVGLLYQTSDFSGKLIENNREGKLFWKDYDEFKKMDKMSESMPEILKIYDGKYREIYWDVDKDRKDYY</sequence>
<dbReference type="PANTHER" id="PTHR43046">
    <property type="entry name" value="GDP-MANNOSE MANNOSYL HYDROLASE"/>
    <property type="match status" value="1"/>
</dbReference>
<organism evidence="4">
    <name type="scientific">Anaerococcus vaginalis</name>
    <dbReference type="NCBI Taxonomy" id="33037"/>
    <lineage>
        <taxon>Bacteria</taxon>
        <taxon>Bacillati</taxon>
        <taxon>Bacillota</taxon>
        <taxon>Tissierellia</taxon>
        <taxon>Tissierellales</taxon>
        <taxon>Peptoniphilaceae</taxon>
        <taxon>Anaerococcus</taxon>
    </lineage>
</organism>
<dbReference type="PROSITE" id="PS51462">
    <property type="entry name" value="NUDIX"/>
    <property type="match status" value="1"/>
</dbReference>
<protein>
    <submittedName>
        <fullName evidence="4">8-oxo-dGTP diphosphatase</fullName>
        <ecNumber evidence="4">3.6.1.55</ecNumber>
    </submittedName>
</protein>